<keyword evidence="1" id="KW-0408">Iron</keyword>
<feature type="domain" description="TRAM" evidence="9">
    <location>
        <begin position="27"/>
        <end position="86"/>
    </location>
</feature>
<keyword evidence="11" id="KW-1185">Reference proteome</keyword>
<keyword evidence="3 6" id="KW-0808">Transferase</keyword>
<dbReference type="InterPro" id="IPR012340">
    <property type="entry name" value="NA-bd_OB-fold"/>
</dbReference>
<dbReference type="Pfam" id="PF05958">
    <property type="entry name" value="tRNA_U5-meth_tr"/>
    <property type="match status" value="2"/>
</dbReference>
<dbReference type="SUPFAM" id="SSF53335">
    <property type="entry name" value="S-adenosyl-L-methionine-dependent methyltransferases"/>
    <property type="match status" value="1"/>
</dbReference>
<organism evidence="10 11">
    <name type="scientific">Litoribacillus peritrichatus</name>
    <dbReference type="NCBI Taxonomy" id="718191"/>
    <lineage>
        <taxon>Bacteria</taxon>
        <taxon>Pseudomonadati</taxon>
        <taxon>Pseudomonadota</taxon>
        <taxon>Gammaproteobacteria</taxon>
        <taxon>Oceanospirillales</taxon>
        <taxon>Oceanospirillaceae</taxon>
        <taxon>Litoribacillus</taxon>
    </lineage>
</organism>
<accession>A0ABP7NAJ1</accession>
<dbReference type="InterPro" id="IPR030390">
    <property type="entry name" value="MeTrfase_TrmA_AS"/>
</dbReference>
<sequence length="472" mass="52018">MSRKSHRSDKTLKHRKSGFRKPKAADALNLDQTPLELTVESLGYDGRGIARVDGRACFIEGALPGELIKAEVVAANNKRVEAKLLKVLEPSELRVNPPCSIFQLCGGCDLQHLNHEGQLKSKQASVNQMLSRSLGCDDIPWGVPIVAKASENTATGFGYRRKIRLACYFDRSKQKLLVGFRAAKSKKIIELEECLVVHPELQAALELVNCTLNDLHQNASYLKSLQLFAHIECIADQDARSVCFRLMKPIPEDVIQDMVKAFASAGVSLWFRVGEGPLTLISGHESEYQLEGGLKIAYTPEDFLQVNPSVNQSLVSEVITQLEITEDDHVLDLFSGLGNFSLPVARVAKSVTAVEAIAEMVDKSQLNAKQNRLSNVNSVKQDLFDEDALGWLDQGADKVILDPPRAGAELISQHIGRTGAKKIAYVSCNPLSLARDSKEILAQGYDITQAQLIDMFAQTSHIETLLMFERKA</sequence>
<evidence type="ECO:0000256" key="8">
    <source>
        <dbReference type="SAM" id="MobiDB-lite"/>
    </source>
</evidence>
<dbReference type="EMBL" id="BAABBN010000015">
    <property type="protein sequence ID" value="GAA3940164.1"/>
    <property type="molecule type" value="Genomic_DNA"/>
</dbReference>
<dbReference type="InterPro" id="IPR029063">
    <property type="entry name" value="SAM-dependent_MTases_sf"/>
</dbReference>
<feature type="binding site" evidence="6">
    <location>
        <position position="334"/>
    </location>
    <ligand>
        <name>S-adenosyl-L-methionine</name>
        <dbReference type="ChEBI" id="CHEBI:59789"/>
    </ligand>
</feature>
<dbReference type="RefSeq" id="WP_344800438.1">
    <property type="nucleotide sequence ID" value="NZ_BAABBN010000015.1"/>
</dbReference>
<evidence type="ECO:0000256" key="6">
    <source>
        <dbReference type="PROSITE-ProRule" id="PRU01024"/>
    </source>
</evidence>
<proteinExistence type="inferred from homology"/>
<evidence type="ECO:0000313" key="10">
    <source>
        <dbReference type="EMBL" id="GAA3940164.1"/>
    </source>
</evidence>
<evidence type="ECO:0000256" key="1">
    <source>
        <dbReference type="ARBA" id="ARBA00022485"/>
    </source>
</evidence>
<dbReference type="NCBIfam" id="TIGR00479">
    <property type="entry name" value="rumA"/>
    <property type="match status" value="1"/>
</dbReference>
<evidence type="ECO:0000313" key="11">
    <source>
        <dbReference type="Proteomes" id="UP001501565"/>
    </source>
</evidence>
<dbReference type="CDD" id="cd02440">
    <property type="entry name" value="AdoMet_MTases"/>
    <property type="match status" value="1"/>
</dbReference>
<dbReference type="PROSITE" id="PS51687">
    <property type="entry name" value="SAM_MT_RNA_M5U"/>
    <property type="match status" value="1"/>
</dbReference>
<name>A0ABP7NAJ1_9GAMM</name>
<feature type="region of interest" description="Disordered" evidence="8">
    <location>
        <begin position="1"/>
        <end position="25"/>
    </location>
</feature>
<keyword evidence="4 6" id="KW-0949">S-adenosyl-L-methionine</keyword>
<keyword evidence="5" id="KW-0411">Iron-sulfur</keyword>
<evidence type="ECO:0000256" key="5">
    <source>
        <dbReference type="ARBA" id="ARBA00023014"/>
    </source>
</evidence>
<evidence type="ECO:0000256" key="4">
    <source>
        <dbReference type="ARBA" id="ARBA00022691"/>
    </source>
</evidence>
<evidence type="ECO:0000256" key="7">
    <source>
        <dbReference type="PROSITE-ProRule" id="PRU10015"/>
    </source>
</evidence>
<reference evidence="11" key="1">
    <citation type="journal article" date="2019" name="Int. J. Syst. Evol. Microbiol.">
        <title>The Global Catalogue of Microorganisms (GCM) 10K type strain sequencing project: providing services to taxonomists for standard genome sequencing and annotation.</title>
        <authorList>
            <consortium name="The Broad Institute Genomics Platform"/>
            <consortium name="The Broad Institute Genome Sequencing Center for Infectious Disease"/>
            <person name="Wu L."/>
            <person name="Ma J."/>
        </authorList>
    </citation>
    <scope>NUCLEOTIDE SEQUENCE [LARGE SCALE GENOMIC DNA]</scope>
    <source>
        <strain evidence="11">JCM 17551</strain>
    </source>
</reference>
<evidence type="ECO:0000259" key="9">
    <source>
        <dbReference type="PROSITE" id="PS50926"/>
    </source>
</evidence>
<dbReference type="PROSITE" id="PS50926">
    <property type="entry name" value="TRAM"/>
    <property type="match status" value="1"/>
</dbReference>
<dbReference type="Pfam" id="PF01938">
    <property type="entry name" value="TRAM"/>
    <property type="match status" value="1"/>
</dbReference>
<dbReference type="SUPFAM" id="SSF50249">
    <property type="entry name" value="Nucleic acid-binding proteins"/>
    <property type="match status" value="1"/>
</dbReference>
<dbReference type="Gene3D" id="2.40.50.1070">
    <property type="match status" value="1"/>
</dbReference>
<evidence type="ECO:0000256" key="3">
    <source>
        <dbReference type="ARBA" id="ARBA00022679"/>
    </source>
</evidence>
<dbReference type="Proteomes" id="UP001501565">
    <property type="component" value="Unassembled WGS sequence"/>
</dbReference>
<comment type="similarity">
    <text evidence="6">Belongs to the class I-like SAM-binding methyltransferase superfamily. RNA M5U methyltransferase family.</text>
</comment>
<dbReference type="InterPro" id="IPR010280">
    <property type="entry name" value="U5_MeTrfase_fam"/>
</dbReference>
<keyword evidence="1" id="KW-0004">4Fe-4S</keyword>
<evidence type="ECO:0000256" key="2">
    <source>
        <dbReference type="ARBA" id="ARBA00022603"/>
    </source>
</evidence>
<dbReference type="PROSITE" id="PS01230">
    <property type="entry name" value="TRMA_1"/>
    <property type="match status" value="1"/>
</dbReference>
<dbReference type="Gene3D" id="2.40.50.140">
    <property type="entry name" value="Nucleic acid-binding proteins"/>
    <property type="match status" value="1"/>
</dbReference>
<dbReference type="InterPro" id="IPR002792">
    <property type="entry name" value="TRAM_dom"/>
</dbReference>
<dbReference type="PANTHER" id="PTHR11061">
    <property type="entry name" value="RNA M5U METHYLTRANSFERASE"/>
    <property type="match status" value="1"/>
</dbReference>
<protein>
    <submittedName>
        <fullName evidence="10">23S rRNA (Uracil(1939)-C(5))-methyltransferase RlmD</fullName>
    </submittedName>
</protein>
<feature type="compositionally biased region" description="Basic residues" evidence="8">
    <location>
        <begin position="1"/>
        <end position="22"/>
    </location>
</feature>
<feature type="active site" description="Nucleophile" evidence="6">
    <location>
        <position position="428"/>
    </location>
</feature>
<dbReference type="PANTHER" id="PTHR11061:SF49">
    <property type="entry name" value="23S RRNA (URACIL(1939)-C(5))-METHYLTRANSFERASE RLMD"/>
    <property type="match status" value="1"/>
</dbReference>
<feature type="binding site" evidence="6">
    <location>
        <position position="355"/>
    </location>
    <ligand>
        <name>S-adenosyl-L-methionine</name>
        <dbReference type="ChEBI" id="CHEBI:59789"/>
    </ligand>
</feature>
<dbReference type="Gene3D" id="3.40.50.150">
    <property type="entry name" value="Vaccinia Virus protein VP39"/>
    <property type="match status" value="1"/>
</dbReference>
<feature type="binding site" evidence="6">
    <location>
        <position position="402"/>
    </location>
    <ligand>
        <name>S-adenosyl-L-methionine</name>
        <dbReference type="ChEBI" id="CHEBI:59789"/>
    </ligand>
</feature>
<comment type="caution">
    <text evidence="10">The sequence shown here is derived from an EMBL/GenBank/DDBJ whole genome shotgun (WGS) entry which is preliminary data.</text>
</comment>
<gene>
    <name evidence="10" type="primary">rlmD</name>
    <name evidence="10" type="ORF">GCM10022277_40180</name>
</gene>
<feature type="active site" evidence="7">
    <location>
        <position position="428"/>
    </location>
</feature>
<keyword evidence="1" id="KW-0479">Metal-binding</keyword>
<feature type="binding site" evidence="6">
    <location>
        <position position="305"/>
    </location>
    <ligand>
        <name>S-adenosyl-L-methionine</name>
        <dbReference type="ChEBI" id="CHEBI:59789"/>
    </ligand>
</feature>
<keyword evidence="2 6" id="KW-0489">Methyltransferase</keyword>